<name>A0A0F9WIV3_9MICR</name>
<comment type="caution">
    <text evidence="2">The sequence shown here is derived from an EMBL/GenBank/DDBJ whole genome shotgun (WGS) entry which is preliminary data.</text>
</comment>
<evidence type="ECO:0000313" key="3">
    <source>
        <dbReference type="Proteomes" id="UP000034350"/>
    </source>
</evidence>
<dbReference type="VEuPathDB" id="MicrosporidiaDB:AAJ76_3000166929"/>
<dbReference type="Proteomes" id="UP000034350">
    <property type="component" value="Unassembled WGS sequence"/>
</dbReference>
<gene>
    <name evidence="2" type="ORF">AAJ76_3000166929</name>
</gene>
<dbReference type="GeneID" id="36319996"/>
<feature type="region of interest" description="Disordered" evidence="1">
    <location>
        <begin position="1"/>
        <end position="39"/>
    </location>
</feature>
<dbReference type="RefSeq" id="XP_024332227.1">
    <property type="nucleotide sequence ID" value="XM_024475065.1"/>
</dbReference>
<dbReference type="AlphaFoldDB" id="A0A0F9WIV3"/>
<proteinExistence type="predicted"/>
<organism evidence="2 3">
    <name type="scientific">Vairimorpha ceranae</name>
    <dbReference type="NCBI Taxonomy" id="40302"/>
    <lineage>
        <taxon>Eukaryota</taxon>
        <taxon>Fungi</taxon>
        <taxon>Fungi incertae sedis</taxon>
        <taxon>Microsporidia</taxon>
        <taxon>Nosematidae</taxon>
        <taxon>Vairimorpha</taxon>
    </lineage>
</organism>
<feature type="compositionally biased region" description="Low complexity" evidence="1">
    <location>
        <begin position="19"/>
        <end position="39"/>
    </location>
</feature>
<dbReference type="EMBL" id="JPQZ01000003">
    <property type="protein sequence ID" value="KKO76485.1"/>
    <property type="molecule type" value="Genomic_DNA"/>
</dbReference>
<dbReference type="OrthoDB" id="2195041at2759"/>
<sequence length="172" mass="19513">MSSELKESTSTAANIGSATFSSTTYDTTDYTNDPTFTDPSVITLPIEEEMPSIDRPSTMEFDPQILEPTTTAYEENVILDRNANPVRELGFQEKIALPNDFSPNDVKLQVETDGFTVFCDKEQPSDSKVQTSSYHQMKYSRMFDRPIREVYMEVIEGKILVVGEFADYDYPQ</sequence>
<dbReference type="VEuPathDB" id="MicrosporidiaDB:NCER_100151"/>
<evidence type="ECO:0000313" key="2">
    <source>
        <dbReference type="EMBL" id="KKO76485.1"/>
    </source>
</evidence>
<dbReference type="VEuPathDB" id="MicrosporidiaDB:G9O61_00g016240"/>
<feature type="compositionally biased region" description="Polar residues" evidence="1">
    <location>
        <begin position="8"/>
        <end position="18"/>
    </location>
</feature>
<evidence type="ECO:0000256" key="1">
    <source>
        <dbReference type="SAM" id="MobiDB-lite"/>
    </source>
</evidence>
<keyword evidence="3" id="KW-1185">Reference proteome</keyword>
<accession>A0A0F9WIV3</accession>
<protein>
    <submittedName>
        <fullName evidence="2">Spore wall protein 8</fullName>
    </submittedName>
</protein>
<reference evidence="2 3" key="1">
    <citation type="journal article" date="2015" name="Environ. Microbiol.">
        <title>Genome analyses suggest the presence of polyploidy and recent human-driven expansions in eight global populations of the honeybee pathogen Nosema ceranae.</title>
        <authorList>
            <person name="Pelin A."/>
            <person name="Selman M."/>
            <person name="Aris-Brosou S."/>
            <person name="Farinelli L."/>
            <person name="Corradi N."/>
        </authorList>
    </citation>
    <scope>NUCLEOTIDE SEQUENCE [LARGE SCALE GENOMIC DNA]</scope>
    <source>
        <strain evidence="2 3">PA08 1199</strain>
    </source>
</reference>